<gene>
    <name evidence="2" type="ORF">OS493_039330</name>
</gene>
<feature type="compositionally biased region" description="Basic and acidic residues" evidence="1">
    <location>
        <begin position="22"/>
        <end position="43"/>
    </location>
</feature>
<proteinExistence type="predicted"/>
<dbReference type="EMBL" id="MU825575">
    <property type="protein sequence ID" value="KAJ7388187.1"/>
    <property type="molecule type" value="Genomic_DNA"/>
</dbReference>
<accession>A0A9W9ZUZ1</accession>
<evidence type="ECO:0000313" key="2">
    <source>
        <dbReference type="EMBL" id="KAJ7388187.1"/>
    </source>
</evidence>
<dbReference type="AlphaFoldDB" id="A0A9W9ZUZ1"/>
<keyword evidence="3" id="KW-1185">Reference proteome</keyword>
<comment type="caution">
    <text evidence="2">The sequence shown here is derived from an EMBL/GenBank/DDBJ whole genome shotgun (WGS) entry which is preliminary data.</text>
</comment>
<evidence type="ECO:0000313" key="3">
    <source>
        <dbReference type="Proteomes" id="UP001163046"/>
    </source>
</evidence>
<organism evidence="2 3">
    <name type="scientific">Desmophyllum pertusum</name>
    <dbReference type="NCBI Taxonomy" id="174260"/>
    <lineage>
        <taxon>Eukaryota</taxon>
        <taxon>Metazoa</taxon>
        <taxon>Cnidaria</taxon>
        <taxon>Anthozoa</taxon>
        <taxon>Hexacorallia</taxon>
        <taxon>Scleractinia</taxon>
        <taxon>Caryophylliina</taxon>
        <taxon>Caryophylliidae</taxon>
        <taxon>Desmophyllum</taxon>
    </lineage>
</organism>
<name>A0A9W9ZUZ1_9CNID</name>
<evidence type="ECO:0000256" key="1">
    <source>
        <dbReference type="SAM" id="MobiDB-lite"/>
    </source>
</evidence>
<sequence length="57" mass="6852">TTEEKSNQPDDPASSNPLRQRQNREKDLRTETDMLRIRDEGKTLSCWQEKKRESVYR</sequence>
<dbReference type="Proteomes" id="UP001163046">
    <property type="component" value="Unassembled WGS sequence"/>
</dbReference>
<reference evidence="2" key="1">
    <citation type="submission" date="2023-01" db="EMBL/GenBank/DDBJ databases">
        <title>Genome assembly of the deep-sea coral Lophelia pertusa.</title>
        <authorList>
            <person name="Herrera S."/>
            <person name="Cordes E."/>
        </authorList>
    </citation>
    <scope>NUCLEOTIDE SEQUENCE</scope>
    <source>
        <strain evidence="2">USNM1676648</strain>
        <tissue evidence="2">Polyp</tissue>
    </source>
</reference>
<protein>
    <submittedName>
        <fullName evidence="2">Uncharacterized protein</fullName>
    </submittedName>
</protein>
<feature type="non-terminal residue" evidence="2">
    <location>
        <position position="1"/>
    </location>
</feature>
<feature type="region of interest" description="Disordered" evidence="1">
    <location>
        <begin position="1"/>
        <end position="43"/>
    </location>
</feature>